<evidence type="ECO:0000313" key="1">
    <source>
        <dbReference type="EMBL" id="ABJ63495.1"/>
    </source>
</evidence>
<proteinExistence type="predicted"/>
<gene>
    <name evidence="1" type="ordered locus">LVIS_0329</name>
</gene>
<dbReference type="HOGENOM" id="CLU_1600594_0_0_9"/>
<dbReference type="Proteomes" id="UP000001652">
    <property type="component" value="Chromosome"/>
</dbReference>
<dbReference type="KEGG" id="lbr:LVIS_0329"/>
<organism evidence="1 2">
    <name type="scientific">Levilactobacillus brevis (strain ATCC 367 / BCRC 12310 / CIP 105137 / JCM 1170 / LMG 11437 / NCIMB 947 / NCTC 947)</name>
    <name type="common">Lactobacillus brevis</name>
    <dbReference type="NCBI Taxonomy" id="387344"/>
    <lineage>
        <taxon>Bacteria</taxon>
        <taxon>Bacillati</taxon>
        <taxon>Bacillota</taxon>
        <taxon>Bacilli</taxon>
        <taxon>Lactobacillales</taxon>
        <taxon>Lactobacillaceae</taxon>
        <taxon>Levilactobacillus</taxon>
    </lineage>
</organism>
<sequence length="166" mass="19399">MLMEIVRLRLKESRSLLRKFLSVAKEKKQWKTVNVKYHRFVESMKIGNGNTIYLKQEKGVPQTKSSHYTMPILRTKKIHQRVLDGLSPTILFTAPKGTLLKFYTTKNLNKLYQRKAKEIVTLYFVQLPPPHFNGYKYTAIGKRKNLKTSHRFNAKVEMDNIVIGMG</sequence>
<keyword evidence="2" id="KW-1185">Reference proteome</keyword>
<dbReference type="EMBL" id="CP000416">
    <property type="protein sequence ID" value="ABJ63495.1"/>
    <property type="molecule type" value="Genomic_DNA"/>
</dbReference>
<reference evidence="1 2" key="1">
    <citation type="journal article" date="2006" name="Proc. Natl. Acad. Sci. U.S.A.">
        <title>Comparative genomics of the lactic acid bacteria.</title>
        <authorList>
            <person name="Makarova K."/>
            <person name="Slesarev A."/>
            <person name="Wolf Y."/>
            <person name="Sorokin A."/>
            <person name="Mirkin B."/>
            <person name="Koonin E."/>
            <person name="Pavlov A."/>
            <person name="Pavlova N."/>
            <person name="Karamychev V."/>
            <person name="Polouchine N."/>
            <person name="Shakhova V."/>
            <person name="Grigoriev I."/>
            <person name="Lou Y."/>
            <person name="Rohksar D."/>
            <person name="Lucas S."/>
            <person name="Huang K."/>
            <person name="Goodstein D.M."/>
            <person name="Hawkins T."/>
            <person name="Plengvidhya V."/>
            <person name="Welker D."/>
            <person name="Hughes J."/>
            <person name="Goh Y."/>
            <person name="Benson A."/>
            <person name="Baldwin K."/>
            <person name="Lee J.H."/>
            <person name="Diaz-Muniz I."/>
            <person name="Dosti B."/>
            <person name="Smeianov V."/>
            <person name="Wechter W."/>
            <person name="Barabote R."/>
            <person name="Lorca G."/>
            <person name="Altermann E."/>
            <person name="Barrangou R."/>
            <person name="Ganesan B."/>
            <person name="Xie Y."/>
            <person name="Rawsthorne H."/>
            <person name="Tamir D."/>
            <person name="Parker C."/>
            <person name="Breidt F."/>
            <person name="Broadbent J."/>
            <person name="Hutkins R."/>
            <person name="O'Sullivan D."/>
            <person name="Steele J."/>
            <person name="Unlu G."/>
            <person name="Saier M."/>
            <person name="Klaenhammer T."/>
            <person name="Richardson P."/>
            <person name="Kozyavkin S."/>
            <person name="Weimer B."/>
            <person name="Mills D."/>
        </authorList>
    </citation>
    <scope>NUCLEOTIDE SEQUENCE [LARGE SCALE GENOMIC DNA]</scope>
    <source>
        <strain evidence="2">ATCC 367 / BCRC 12310 / CIP 105137 / JCM 1170 / LMG 11437 / NCIMB 947 / NCTC 947</strain>
    </source>
</reference>
<name>Q03TH7_LEVBA</name>
<protein>
    <submittedName>
        <fullName evidence="1">Uncharacterized protein</fullName>
    </submittedName>
</protein>
<dbReference type="AlphaFoldDB" id="Q03TH7"/>
<accession>Q03TH7</accession>
<evidence type="ECO:0000313" key="2">
    <source>
        <dbReference type="Proteomes" id="UP000001652"/>
    </source>
</evidence>